<dbReference type="AlphaFoldDB" id="A0A5A5TWT0"/>
<proteinExistence type="predicted"/>
<dbReference type="EMBL" id="BJJW01000002">
    <property type="protein sequence ID" value="GDZ83030.1"/>
    <property type="molecule type" value="Genomic_DNA"/>
</dbReference>
<keyword evidence="1" id="KW-1133">Transmembrane helix</keyword>
<dbReference type="RefSeq" id="WP_149333605.1">
    <property type="nucleotide sequence ID" value="NZ_BJJW01000002.1"/>
</dbReference>
<comment type="caution">
    <text evidence="2">The sequence shown here is derived from an EMBL/GenBank/DDBJ whole genome shotgun (WGS) entry which is preliminary data.</text>
</comment>
<evidence type="ECO:0000313" key="2">
    <source>
        <dbReference type="EMBL" id="GDZ83030.1"/>
    </source>
</evidence>
<feature type="transmembrane region" description="Helical" evidence="1">
    <location>
        <begin position="6"/>
        <end position="27"/>
    </location>
</feature>
<evidence type="ECO:0000256" key="1">
    <source>
        <dbReference type="SAM" id="Phobius"/>
    </source>
</evidence>
<reference evidence="2 3" key="1">
    <citation type="submission" date="2019-04" db="EMBL/GenBank/DDBJ databases">
        <title>A pseudo-fructophilic Leuconostoc citreum strain F192-5 isolated from peel of satsuma mandarin: the first report for isolation and characterization of strain-dependent fructophilic-like characteristics.</title>
        <authorList>
            <person name="Maeno S."/>
            <person name="Tanizawa Y."/>
            <person name="Kajikawa A."/>
            <person name="Kanesaki Y."/>
            <person name="Kubota E."/>
            <person name="Arita M."/>
            <person name="Leon D."/>
            <person name="Endo A."/>
        </authorList>
    </citation>
    <scope>NUCLEOTIDE SEQUENCE [LARGE SCALE GENOMIC DNA]</scope>
    <source>
        <strain evidence="2 3">F192-5</strain>
    </source>
</reference>
<dbReference type="Proteomes" id="UP000323274">
    <property type="component" value="Unassembled WGS sequence"/>
</dbReference>
<protein>
    <submittedName>
        <fullName evidence="2">Uncharacterized protein</fullName>
    </submittedName>
</protein>
<organism evidence="2 3">
    <name type="scientific">Leuconostoc citreum</name>
    <dbReference type="NCBI Taxonomy" id="33964"/>
    <lineage>
        <taxon>Bacteria</taxon>
        <taxon>Bacillati</taxon>
        <taxon>Bacillota</taxon>
        <taxon>Bacilli</taxon>
        <taxon>Lactobacillales</taxon>
        <taxon>Lactobacillaceae</taxon>
        <taxon>Leuconostoc</taxon>
    </lineage>
</organism>
<sequence length="242" mass="28065">MLNFTFLMVALALVLIGTVFTVIFVFVQDKYLTYKILWESFTGWFPNKRLAKSELMYQIINDSLYKEVIKIDQHKTSTIERDFEISNESAKELKALSAKLNRTSKTDKQELLSREVINEYLLGIDNISDNLISAVSVFSNKLMVDFYKLLEQRSKIPDTDFAKQLTIDTKIFKMLDDIFPKSPVMRNILVDQIEKMKDTEYVNKDADFSAIQLTHSIDPKKLLINLIDMKYNKKGQSLGFNS</sequence>
<name>A0A5A5TWT0_LEUCI</name>
<keyword evidence="1" id="KW-0472">Membrane</keyword>
<accession>A0A5A5TWT0</accession>
<evidence type="ECO:0000313" key="3">
    <source>
        <dbReference type="Proteomes" id="UP000323274"/>
    </source>
</evidence>
<gene>
    <name evidence="2" type="ORF">LCIT_02720</name>
</gene>
<keyword evidence="1" id="KW-0812">Transmembrane</keyword>